<gene>
    <name evidence="1" type="ORF">NTEN_LOCUS15439</name>
</gene>
<proteinExistence type="predicted"/>
<dbReference type="EMBL" id="CADCXU010023024">
    <property type="protein sequence ID" value="CAB0010394.1"/>
    <property type="molecule type" value="Genomic_DNA"/>
</dbReference>
<accession>A0A6H5H2X1</accession>
<evidence type="ECO:0000313" key="2">
    <source>
        <dbReference type="Proteomes" id="UP000479000"/>
    </source>
</evidence>
<dbReference type="AlphaFoldDB" id="A0A6H5H2X1"/>
<evidence type="ECO:0000313" key="1">
    <source>
        <dbReference type="EMBL" id="CAB0010394.1"/>
    </source>
</evidence>
<sequence length="174" mass="18923">MSLSFCSTISGVHWKAQKVQIEVVCGRTFPGANAPRLPRSDVDLAEWECSFKTDVIPRAKSSIKGPISPKFQHVDWPNCLKSESKNCSSRNRRRSRPQSRSVVPHSAALAGSSCWKVPLSADQRRDDYVWTRLPTAQTASPAGKIRCQINRAGCDRLVAPGGCGLSVSAPVASC</sequence>
<protein>
    <submittedName>
        <fullName evidence="1">Uncharacterized protein</fullName>
    </submittedName>
</protein>
<name>A0A6H5H2X1_9HEMI</name>
<dbReference type="Proteomes" id="UP000479000">
    <property type="component" value="Unassembled WGS sequence"/>
</dbReference>
<organism evidence="1 2">
    <name type="scientific">Nesidiocoris tenuis</name>
    <dbReference type="NCBI Taxonomy" id="355587"/>
    <lineage>
        <taxon>Eukaryota</taxon>
        <taxon>Metazoa</taxon>
        <taxon>Ecdysozoa</taxon>
        <taxon>Arthropoda</taxon>
        <taxon>Hexapoda</taxon>
        <taxon>Insecta</taxon>
        <taxon>Pterygota</taxon>
        <taxon>Neoptera</taxon>
        <taxon>Paraneoptera</taxon>
        <taxon>Hemiptera</taxon>
        <taxon>Heteroptera</taxon>
        <taxon>Panheteroptera</taxon>
        <taxon>Cimicomorpha</taxon>
        <taxon>Miridae</taxon>
        <taxon>Dicyphina</taxon>
        <taxon>Nesidiocoris</taxon>
    </lineage>
</organism>
<reference evidence="1 2" key="1">
    <citation type="submission" date="2020-02" db="EMBL/GenBank/DDBJ databases">
        <authorList>
            <person name="Ferguson B K."/>
        </authorList>
    </citation>
    <scope>NUCLEOTIDE SEQUENCE [LARGE SCALE GENOMIC DNA]</scope>
</reference>
<keyword evidence="2" id="KW-1185">Reference proteome</keyword>